<keyword evidence="4 10" id="KW-0067">ATP-binding</keyword>
<dbReference type="EMBL" id="AZJT01000073">
    <property type="protein sequence ID" value="ETW87974.1"/>
    <property type="molecule type" value="Genomic_DNA"/>
</dbReference>
<feature type="domain" description="ABC transmembrane type-1" evidence="9">
    <location>
        <begin position="13"/>
        <end position="294"/>
    </location>
</feature>
<feature type="domain" description="ABC transporter" evidence="8">
    <location>
        <begin position="321"/>
        <end position="521"/>
    </location>
</feature>
<dbReference type="InterPro" id="IPR039421">
    <property type="entry name" value="Type_1_exporter"/>
</dbReference>
<feature type="transmembrane region" description="Helical" evidence="7">
    <location>
        <begin position="12"/>
        <end position="36"/>
    </location>
</feature>
<dbReference type="InterPro" id="IPR003439">
    <property type="entry name" value="ABC_transporter-like_ATP-bd"/>
</dbReference>
<evidence type="ECO:0000256" key="1">
    <source>
        <dbReference type="ARBA" id="ARBA00004651"/>
    </source>
</evidence>
<dbReference type="PROSITE" id="PS50893">
    <property type="entry name" value="ABC_TRANSPORTER_2"/>
    <property type="match status" value="1"/>
</dbReference>
<feature type="transmembrane region" description="Helical" evidence="7">
    <location>
        <begin position="151"/>
        <end position="170"/>
    </location>
</feature>
<keyword evidence="6 7" id="KW-0472">Membrane</keyword>
<protein>
    <submittedName>
        <fullName evidence="10">ABC transporter ATP-binding protein</fullName>
    </submittedName>
</protein>
<dbReference type="RefSeq" id="WP_002948640.1">
    <property type="nucleotide sequence ID" value="NZ_CM002372.1"/>
</dbReference>
<reference evidence="11" key="1">
    <citation type="submission" date="2013-12" db="EMBL/GenBank/DDBJ databases">
        <title>Genome sequences of Streptococcus thermophilus strains MTH17CL396 and M17PTZA496 isolated from Fontina cheese in Valle d'Aosta region (Italy).</title>
        <authorList>
            <person name="Treu L."/>
            <person name="Giacomini A."/>
            <person name="Corich V."/>
            <person name="Vendramin V."/>
            <person name="Bovo B."/>
        </authorList>
    </citation>
    <scope>NUCLEOTIDE SEQUENCE [LARGE SCALE GENOMIC DNA]</scope>
    <source>
        <strain evidence="11">M17PTZA496</strain>
    </source>
</reference>
<organism evidence="10 11">
    <name type="scientific">Streptococcus thermophilus M17PTZA496</name>
    <dbReference type="NCBI Taxonomy" id="1433289"/>
    <lineage>
        <taxon>Bacteria</taxon>
        <taxon>Bacillati</taxon>
        <taxon>Bacillota</taxon>
        <taxon>Bacilli</taxon>
        <taxon>Lactobacillales</taxon>
        <taxon>Streptococcaceae</taxon>
        <taxon>Streptococcus</taxon>
    </lineage>
</organism>
<dbReference type="Gene3D" id="1.20.1560.10">
    <property type="entry name" value="ABC transporter type 1, transmembrane domain"/>
    <property type="match status" value="1"/>
</dbReference>
<dbReference type="CDD" id="cd03228">
    <property type="entry name" value="ABCC_MRP_Like"/>
    <property type="match status" value="1"/>
</dbReference>
<evidence type="ECO:0000259" key="8">
    <source>
        <dbReference type="PROSITE" id="PS50893"/>
    </source>
</evidence>
<dbReference type="GO" id="GO:0005524">
    <property type="term" value="F:ATP binding"/>
    <property type="evidence" value="ECO:0007669"/>
    <property type="project" value="UniProtKB-KW"/>
</dbReference>
<feature type="transmembrane region" description="Helical" evidence="7">
    <location>
        <begin position="234"/>
        <end position="259"/>
    </location>
</feature>
<dbReference type="AlphaFoldDB" id="A0A0E2QEP8"/>
<dbReference type="SUPFAM" id="SSF52540">
    <property type="entry name" value="P-loop containing nucleoside triphosphate hydrolases"/>
    <property type="match status" value="1"/>
</dbReference>
<dbReference type="SMART" id="SM00382">
    <property type="entry name" value="AAA"/>
    <property type="match status" value="1"/>
</dbReference>
<comment type="caution">
    <text evidence="10">The sequence shown here is derived from an EMBL/GenBank/DDBJ whole genome shotgun (WGS) entry which is preliminary data.</text>
</comment>
<feature type="transmembrane region" description="Helical" evidence="7">
    <location>
        <begin position="48"/>
        <end position="69"/>
    </location>
</feature>
<dbReference type="GO" id="GO:0016887">
    <property type="term" value="F:ATP hydrolysis activity"/>
    <property type="evidence" value="ECO:0007669"/>
    <property type="project" value="InterPro"/>
</dbReference>
<evidence type="ECO:0000259" key="9">
    <source>
        <dbReference type="PROSITE" id="PS50929"/>
    </source>
</evidence>
<dbReference type="PANTHER" id="PTHR24221">
    <property type="entry name" value="ATP-BINDING CASSETTE SUB-FAMILY B"/>
    <property type="match status" value="1"/>
</dbReference>
<proteinExistence type="predicted"/>
<evidence type="ECO:0000256" key="7">
    <source>
        <dbReference type="SAM" id="Phobius"/>
    </source>
</evidence>
<dbReference type="PATRIC" id="fig|1433289.7.peg.2299"/>
<evidence type="ECO:0000256" key="5">
    <source>
        <dbReference type="ARBA" id="ARBA00022989"/>
    </source>
</evidence>
<evidence type="ECO:0000313" key="10">
    <source>
        <dbReference type="EMBL" id="ETW87974.1"/>
    </source>
</evidence>
<dbReference type="PANTHER" id="PTHR24221:SF654">
    <property type="entry name" value="ATP-BINDING CASSETTE SUB-FAMILY B MEMBER 6"/>
    <property type="match status" value="1"/>
</dbReference>
<evidence type="ECO:0000313" key="11">
    <source>
        <dbReference type="Proteomes" id="UP000024559"/>
    </source>
</evidence>
<evidence type="ECO:0000256" key="2">
    <source>
        <dbReference type="ARBA" id="ARBA00022692"/>
    </source>
</evidence>
<keyword evidence="2 7" id="KW-0812">Transmembrane</keyword>
<dbReference type="InterPro" id="IPR027417">
    <property type="entry name" value="P-loop_NTPase"/>
</dbReference>
<comment type="subcellular location">
    <subcellularLocation>
        <location evidence="1">Cell membrane</location>
        <topology evidence="1">Multi-pass membrane protein</topology>
    </subcellularLocation>
</comment>
<dbReference type="Pfam" id="PF00664">
    <property type="entry name" value="ABC_membrane"/>
    <property type="match status" value="1"/>
</dbReference>
<dbReference type="Gene3D" id="3.40.50.300">
    <property type="entry name" value="P-loop containing nucleotide triphosphate hydrolases"/>
    <property type="match status" value="1"/>
</dbReference>
<dbReference type="GO" id="GO:0005886">
    <property type="term" value="C:plasma membrane"/>
    <property type="evidence" value="ECO:0007669"/>
    <property type="project" value="UniProtKB-SubCell"/>
</dbReference>
<keyword evidence="5 7" id="KW-1133">Transmembrane helix</keyword>
<evidence type="ECO:0000256" key="6">
    <source>
        <dbReference type="ARBA" id="ARBA00023136"/>
    </source>
</evidence>
<keyword evidence="3" id="KW-0547">Nucleotide-binding</keyword>
<gene>
    <name evidence="10" type="ORF">X841_11195</name>
</gene>
<dbReference type="PROSITE" id="PS50929">
    <property type="entry name" value="ABC_TM1F"/>
    <property type="match status" value="1"/>
</dbReference>
<evidence type="ECO:0000256" key="4">
    <source>
        <dbReference type="ARBA" id="ARBA00022840"/>
    </source>
</evidence>
<accession>A0A0E2QEP8</accession>
<name>A0A0E2QEP8_STRTR</name>
<dbReference type="InterPro" id="IPR011527">
    <property type="entry name" value="ABC1_TM_dom"/>
</dbReference>
<dbReference type="GO" id="GO:0034040">
    <property type="term" value="F:ATPase-coupled lipid transmembrane transporter activity"/>
    <property type="evidence" value="ECO:0007669"/>
    <property type="project" value="TreeGrafter"/>
</dbReference>
<dbReference type="InterPro" id="IPR036640">
    <property type="entry name" value="ABC1_TM_sf"/>
</dbReference>
<dbReference type="GO" id="GO:0140359">
    <property type="term" value="F:ABC-type transporter activity"/>
    <property type="evidence" value="ECO:0007669"/>
    <property type="project" value="InterPro"/>
</dbReference>
<dbReference type="SUPFAM" id="SSF90123">
    <property type="entry name" value="ABC transporter transmembrane region"/>
    <property type="match status" value="1"/>
</dbReference>
<dbReference type="Pfam" id="PF00005">
    <property type="entry name" value="ABC_tran"/>
    <property type="match status" value="1"/>
</dbReference>
<dbReference type="InterPro" id="IPR003593">
    <property type="entry name" value="AAA+_ATPase"/>
</dbReference>
<evidence type="ECO:0000256" key="3">
    <source>
        <dbReference type="ARBA" id="ARBA00022741"/>
    </source>
</evidence>
<feature type="transmembrane region" description="Helical" evidence="7">
    <location>
        <begin position="127"/>
        <end position="145"/>
    </location>
</feature>
<dbReference type="Proteomes" id="UP000024559">
    <property type="component" value="Chromosome"/>
</dbReference>
<dbReference type="HOGENOM" id="CLU_000604_84_3_9"/>
<sequence>MKKYILKYKLLNLIHIILIGFSSAFLVGASVTLSIMLNKLVESDFKGFLIWLGIEFGVYLLFLADTYLIRVNQTKLIQKMTLSLRDDYINSLTRKSFSEFKNKTVGEHLSILNNDIKIIEESGFESFYSLVSTVFTTFFSIIALFSYDYRIVLLSILLTLILTYLPRSFAHKMEKAMKRFSIGNETFISSLTDQLLGYDTLYYSNKKEMLSIKCGEVIKKFIFEKIVFIKTSSLIEIIMSLFSIISQMLVLLLTGYLIILKQVSIGSISSVGQISGNIFNSLTTFNQLQVSISSVNIIFEKFGAFEKSSHYRYIDKDIEEIKLTNVGYSFKDKEIFKNINCSFEKGKNYAIVGESGSGKSTLINIILGNNKQYSGSVKYNDVEISDIEESQLFKSVSYIGNITHIYHDSLRNNLTLWDNKINESEIINILKQVNLIDLIPRLDDEVSMSFLSEGQKQRLGIARAYLTKTNVIIMDESMANLDRDNAFLIENQLLNDPTRMYITVSHHLQEKLLDRFHSIITL</sequence>